<dbReference type="Proteomes" id="UP000268051">
    <property type="component" value="Unassembled WGS sequence"/>
</dbReference>
<reference evidence="1 2" key="1">
    <citation type="submission" date="2018-10" db="EMBL/GenBank/DDBJ databases">
        <title>Horizontal transference of carbapenem resistance between Klebsiella pneumoniae and Kluyvera ascorbata during abdominal infection: a case report.</title>
        <authorList>
            <person name="Raro O.H.F."/>
            <person name="Lima-Morales D."/>
            <person name="Barth A.L."/>
            <person name="Paim T.G.S."/>
            <person name="Mott M.P."/>
            <person name="Riche C.V.W."/>
            <person name="Teixeira U.F."/>
            <person name="Waechter F."/>
            <person name="Dias C.A.G."/>
        </authorList>
    </citation>
    <scope>NUCLEOTIDE SEQUENCE [LARGE SCALE GENOMIC DNA]</scope>
    <source>
        <strain evidence="1 2">OT2</strain>
    </source>
</reference>
<name>A0A3N2RS62_9ENTR</name>
<dbReference type="AlphaFoldDB" id="A0A3N2RS62"/>
<dbReference type="RefSeq" id="WP_221181516.1">
    <property type="nucleotide sequence ID" value="NZ_RHFN01000032.1"/>
</dbReference>
<evidence type="ECO:0000313" key="1">
    <source>
        <dbReference type="EMBL" id="ROU10266.1"/>
    </source>
</evidence>
<feature type="non-terminal residue" evidence="1">
    <location>
        <position position="1"/>
    </location>
</feature>
<sequence length="308" mass="36306">YNNAGNYKEYIFVICWYFLSGEFMEYFSFKKKLSVSFIAMLLTASSVQAARKPPPWVQFTGKGYQFCDALLKELKRFDFSQVAPNSRDACSRELIIPHFKQLKEPQWQMMDKELHRPLLRRLFTPEPFYQLGERKNEHSQEEEEEVEKRINSFIAGGGYLRMWKMPLPEWLEEEALRYKLPVTPLNFVQVAGPQNENHKKFIYSQCRGIPLRISEIWTGALYLVNDSLDGPEPRATVYMGQKHGNEMLTWFSRIIRSMVDKGGKLYLYRDIPHFSDSFGISFISSGKSSWINENYCEINWNDRLNHKE</sequence>
<organism evidence="1 2">
    <name type="scientific">Kluyvera ascorbata</name>
    <dbReference type="NCBI Taxonomy" id="51288"/>
    <lineage>
        <taxon>Bacteria</taxon>
        <taxon>Pseudomonadati</taxon>
        <taxon>Pseudomonadota</taxon>
        <taxon>Gammaproteobacteria</taxon>
        <taxon>Enterobacterales</taxon>
        <taxon>Enterobacteriaceae</taxon>
        <taxon>Kluyvera</taxon>
    </lineage>
</organism>
<proteinExistence type="predicted"/>
<comment type="caution">
    <text evidence="1">The sequence shown here is derived from an EMBL/GenBank/DDBJ whole genome shotgun (WGS) entry which is preliminary data.</text>
</comment>
<gene>
    <name evidence="1" type="ORF">EB837_21915</name>
</gene>
<evidence type="ECO:0000313" key="2">
    <source>
        <dbReference type="Proteomes" id="UP000268051"/>
    </source>
</evidence>
<dbReference type="EMBL" id="RHFN01000032">
    <property type="protein sequence ID" value="ROU10266.1"/>
    <property type="molecule type" value="Genomic_DNA"/>
</dbReference>
<protein>
    <submittedName>
        <fullName evidence="1">Uncharacterized protein</fullName>
    </submittedName>
</protein>
<accession>A0A3N2RS62</accession>